<protein>
    <recommendedName>
        <fullName evidence="4">PCNA-interacting partner</fullName>
    </recommendedName>
    <alternativeName>
        <fullName evidence="10">PARP-1 binding protein</fullName>
    </alternativeName>
    <alternativeName>
        <fullName evidence="11">PARP1-binding protein</fullName>
    </alternativeName>
</protein>
<keyword evidence="9" id="KW-0539">Nucleus</keyword>
<dbReference type="GO" id="GO:2000042">
    <property type="term" value="P:negative regulation of double-strand break repair via homologous recombination"/>
    <property type="evidence" value="ECO:0007669"/>
    <property type="project" value="InterPro"/>
</dbReference>
<dbReference type="PANTHER" id="PTHR32121">
    <property type="entry name" value="PCNA-INTERACTING PARTNER"/>
    <property type="match status" value="1"/>
</dbReference>
<keyword evidence="7" id="KW-0238">DNA-binding</keyword>
<dbReference type="Gene3D" id="1.10.486.10">
    <property type="entry name" value="PCRA, domain 4"/>
    <property type="match status" value="1"/>
</dbReference>
<sequence>MGVNTKKNSVPLSPFVIKQCRRIGLFPDENTTVLSHGDELQVMQFCLACQNKKTINRLEADTETAAALVDKLRKSSWQNIEQLLLKSQGDENILLDEQRTSLLLSDGRSAVKTDRALGEETHQDLQNDQVSPGRCQISEGNIEVHMEPDCLAVVDAAVSATFHEYKNTNNHWTILDVYSSFITALLGKRADLCELLAASEDVDRLETDLEGCHTIQMKIISFVQRFRPISCIAAKSQTDISAHLSHDDNVQMPSCETSHQLLVFSPKTPSGKMPLATELNNEKSPRENAITRTPQTPFSPLSGRTLKEIFVEDLFRSYMHLLVNSRSQLALARIFNIPERDLNHEAFTHLKHEASVCGLSMYQTLSSFMLRIQLGGQGYAPTRDNPLMEYMKGLGSLLDMTQKLQTVIEEVPEIRVACCRLVKVIKTNLIRCKSGKFPSRLVDPAAEKISSMLLAIVEEMELADSSQSNQASSRSSSLLGSQCLRVIQQFLDRTALVESQLDMLLMSDVSFSSSTPTRFPCLLTQFRSPTIMDAKEDDSDNDKPQVKPTVSRSHRNFVSAAFYVDAENNPELLLTQRTMSTIEVLPSKTIVHPRVDAGEQTSHQTTSTNVSKLSNVKNVQNIKSKGQKRPATSVLDKENLIISPTSHAPEPHRKVKPKETSLNTKASPKIIQRSSNQEITTPKQNKSVKSCRRRLLSQIKGQGKITGFFRI</sequence>
<dbReference type="GO" id="GO:0000785">
    <property type="term" value="C:chromatin"/>
    <property type="evidence" value="ECO:0007669"/>
    <property type="project" value="TreeGrafter"/>
</dbReference>
<accession>A0A8S3ZTN0</accession>
<evidence type="ECO:0000313" key="13">
    <source>
        <dbReference type="EMBL" id="CAG5132869.1"/>
    </source>
</evidence>
<dbReference type="OrthoDB" id="6427080at2759"/>
<evidence type="ECO:0000256" key="1">
    <source>
        <dbReference type="ARBA" id="ARBA00004123"/>
    </source>
</evidence>
<comment type="caution">
    <text evidence="13">The sequence shown here is derived from an EMBL/GenBank/DDBJ whole genome shotgun (WGS) entry which is preliminary data.</text>
</comment>
<keyword evidence="5" id="KW-0963">Cytoplasm</keyword>
<dbReference type="GO" id="GO:0005737">
    <property type="term" value="C:cytoplasm"/>
    <property type="evidence" value="ECO:0007669"/>
    <property type="project" value="UniProtKB-SubCell"/>
</dbReference>
<dbReference type="AlphaFoldDB" id="A0A8S3ZTN0"/>
<evidence type="ECO:0000256" key="8">
    <source>
        <dbReference type="ARBA" id="ARBA00023204"/>
    </source>
</evidence>
<dbReference type="PANTHER" id="PTHR32121:SF0">
    <property type="entry name" value="PCNA-INTERACTING PARTNER"/>
    <property type="match status" value="1"/>
</dbReference>
<evidence type="ECO:0000256" key="5">
    <source>
        <dbReference type="ARBA" id="ARBA00022490"/>
    </source>
</evidence>
<evidence type="ECO:0000256" key="4">
    <source>
        <dbReference type="ARBA" id="ARBA00014320"/>
    </source>
</evidence>
<evidence type="ECO:0000256" key="2">
    <source>
        <dbReference type="ARBA" id="ARBA00004496"/>
    </source>
</evidence>
<name>A0A8S3ZTN0_9EUPU</name>
<dbReference type="EMBL" id="CAJHNH020005713">
    <property type="protein sequence ID" value="CAG5132869.1"/>
    <property type="molecule type" value="Genomic_DNA"/>
</dbReference>
<dbReference type="GO" id="GO:0003677">
    <property type="term" value="F:DNA binding"/>
    <property type="evidence" value="ECO:0007669"/>
    <property type="project" value="UniProtKB-KW"/>
</dbReference>
<feature type="region of interest" description="Disordered" evidence="12">
    <location>
        <begin position="644"/>
        <end position="667"/>
    </location>
</feature>
<organism evidence="13 14">
    <name type="scientific">Candidula unifasciata</name>
    <dbReference type="NCBI Taxonomy" id="100452"/>
    <lineage>
        <taxon>Eukaryota</taxon>
        <taxon>Metazoa</taxon>
        <taxon>Spiralia</taxon>
        <taxon>Lophotrochozoa</taxon>
        <taxon>Mollusca</taxon>
        <taxon>Gastropoda</taxon>
        <taxon>Heterobranchia</taxon>
        <taxon>Euthyneura</taxon>
        <taxon>Panpulmonata</taxon>
        <taxon>Eupulmonata</taxon>
        <taxon>Stylommatophora</taxon>
        <taxon>Helicina</taxon>
        <taxon>Helicoidea</taxon>
        <taxon>Geomitridae</taxon>
        <taxon>Candidula</taxon>
    </lineage>
</organism>
<evidence type="ECO:0000256" key="12">
    <source>
        <dbReference type="SAM" id="MobiDB-lite"/>
    </source>
</evidence>
<keyword evidence="6" id="KW-0227">DNA damage</keyword>
<evidence type="ECO:0000256" key="3">
    <source>
        <dbReference type="ARBA" id="ARBA00009135"/>
    </source>
</evidence>
<evidence type="ECO:0000313" key="14">
    <source>
        <dbReference type="Proteomes" id="UP000678393"/>
    </source>
</evidence>
<gene>
    <name evidence="13" type="ORF">CUNI_LOCUS18427</name>
</gene>
<comment type="similarity">
    <text evidence="3">Belongs to the PARI family.</text>
</comment>
<evidence type="ECO:0000256" key="6">
    <source>
        <dbReference type="ARBA" id="ARBA00022763"/>
    </source>
</evidence>
<evidence type="ECO:0000256" key="9">
    <source>
        <dbReference type="ARBA" id="ARBA00023242"/>
    </source>
</evidence>
<keyword evidence="8" id="KW-0234">DNA repair</keyword>
<comment type="subcellular location">
    <subcellularLocation>
        <location evidence="2">Cytoplasm</location>
    </subcellularLocation>
    <subcellularLocation>
        <location evidence="1">Nucleus</location>
    </subcellularLocation>
</comment>
<evidence type="ECO:0000256" key="11">
    <source>
        <dbReference type="ARBA" id="ARBA00032731"/>
    </source>
</evidence>
<dbReference type="GO" id="GO:0006281">
    <property type="term" value="P:DNA repair"/>
    <property type="evidence" value="ECO:0007669"/>
    <property type="project" value="UniProtKB-KW"/>
</dbReference>
<dbReference type="Proteomes" id="UP000678393">
    <property type="component" value="Unassembled WGS sequence"/>
</dbReference>
<evidence type="ECO:0000256" key="10">
    <source>
        <dbReference type="ARBA" id="ARBA00031632"/>
    </source>
</evidence>
<dbReference type="GO" id="GO:0005634">
    <property type="term" value="C:nucleus"/>
    <property type="evidence" value="ECO:0007669"/>
    <property type="project" value="UniProtKB-SubCell"/>
</dbReference>
<reference evidence="13" key="1">
    <citation type="submission" date="2021-04" db="EMBL/GenBank/DDBJ databases">
        <authorList>
            <consortium name="Molecular Ecology Group"/>
        </authorList>
    </citation>
    <scope>NUCLEOTIDE SEQUENCE</scope>
</reference>
<evidence type="ECO:0000256" key="7">
    <source>
        <dbReference type="ARBA" id="ARBA00023125"/>
    </source>
</evidence>
<proteinExistence type="inferred from homology"/>
<dbReference type="InterPro" id="IPR038932">
    <property type="entry name" value="PARPBP"/>
</dbReference>
<keyword evidence="14" id="KW-1185">Reference proteome</keyword>